<evidence type="ECO:0000313" key="3">
    <source>
        <dbReference type="Proteomes" id="UP001180020"/>
    </source>
</evidence>
<feature type="region of interest" description="Disordered" evidence="1">
    <location>
        <begin position="1"/>
        <end position="25"/>
    </location>
</feature>
<organism evidence="2 3">
    <name type="scientific">Acorus calamus</name>
    <name type="common">Sweet flag</name>
    <dbReference type="NCBI Taxonomy" id="4465"/>
    <lineage>
        <taxon>Eukaryota</taxon>
        <taxon>Viridiplantae</taxon>
        <taxon>Streptophyta</taxon>
        <taxon>Embryophyta</taxon>
        <taxon>Tracheophyta</taxon>
        <taxon>Spermatophyta</taxon>
        <taxon>Magnoliopsida</taxon>
        <taxon>Liliopsida</taxon>
        <taxon>Acoraceae</taxon>
        <taxon>Acorus</taxon>
    </lineage>
</organism>
<accession>A0AAV9D9N0</accession>
<sequence length="131" mass="15256">MVLGDSGVGKNKEEDKSEPFIRPGRVTHSFKSRSLPSISHTYRDKEKWRRDGGLGRRKLSIEGIGIPDLARRLRESIEKGRVVSGPISRRRSTGESLALRDDRFESECFQQTEESKQFRQEYEMRKMKQQE</sequence>
<feature type="compositionally biased region" description="Basic and acidic residues" evidence="1">
    <location>
        <begin position="10"/>
        <end position="19"/>
    </location>
</feature>
<evidence type="ECO:0000256" key="1">
    <source>
        <dbReference type="SAM" id="MobiDB-lite"/>
    </source>
</evidence>
<name>A0AAV9D9N0_ACOCL</name>
<dbReference type="Proteomes" id="UP001180020">
    <property type="component" value="Unassembled WGS sequence"/>
</dbReference>
<reference evidence="2" key="1">
    <citation type="journal article" date="2023" name="Nat. Commun.">
        <title>Diploid and tetraploid genomes of Acorus and the evolution of monocots.</title>
        <authorList>
            <person name="Ma L."/>
            <person name="Liu K.W."/>
            <person name="Li Z."/>
            <person name="Hsiao Y.Y."/>
            <person name="Qi Y."/>
            <person name="Fu T."/>
            <person name="Tang G.D."/>
            <person name="Zhang D."/>
            <person name="Sun W.H."/>
            <person name="Liu D.K."/>
            <person name="Li Y."/>
            <person name="Chen G.Z."/>
            <person name="Liu X.D."/>
            <person name="Liao X.Y."/>
            <person name="Jiang Y.T."/>
            <person name="Yu X."/>
            <person name="Hao Y."/>
            <person name="Huang J."/>
            <person name="Zhao X.W."/>
            <person name="Ke S."/>
            <person name="Chen Y.Y."/>
            <person name="Wu W.L."/>
            <person name="Hsu J.L."/>
            <person name="Lin Y.F."/>
            <person name="Huang M.D."/>
            <person name="Li C.Y."/>
            <person name="Huang L."/>
            <person name="Wang Z.W."/>
            <person name="Zhao X."/>
            <person name="Zhong W.Y."/>
            <person name="Peng D.H."/>
            <person name="Ahmad S."/>
            <person name="Lan S."/>
            <person name="Zhang J.S."/>
            <person name="Tsai W.C."/>
            <person name="Van de Peer Y."/>
            <person name="Liu Z.J."/>
        </authorList>
    </citation>
    <scope>NUCLEOTIDE SEQUENCE</scope>
    <source>
        <strain evidence="2">CP</strain>
    </source>
</reference>
<comment type="caution">
    <text evidence="2">The sequence shown here is derived from an EMBL/GenBank/DDBJ whole genome shotgun (WGS) entry which is preliminary data.</text>
</comment>
<gene>
    <name evidence="2" type="ORF">QJS10_CPB15g02179</name>
</gene>
<proteinExistence type="predicted"/>
<reference evidence="2" key="2">
    <citation type="submission" date="2023-06" db="EMBL/GenBank/DDBJ databases">
        <authorList>
            <person name="Ma L."/>
            <person name="Liu K.-W."/>
            <person name="Li Z."/>
            <person name="Hsiao Y.-Y."/>
            <person name="Qi Y."/>
            <person name="Fu T."/>
            <person name="Tang G."/>
            <person name="Zhang D."/>
            <person name="Sun W.-H."/>
            <person name="Liu D.-K."/>
            <person name="Li Y."/>
            <person name="Chen G.-Z."/>
            <person name="Liu X.-D."/>
            <person name="Liao X.-Y."/>
            <person name="Jiang Y.-T."/>
            <person name="Yu X."/>
            <person name="Hao Y."/>
            <person name="Huang J."/>
            <person name="Zhao X.-W."/>
            <person name="Ke S."/>
            <person name="Chen Y.-Y."/>
            <person name="Wu W.-L."/>
            <person name="Hsu J.-L."/>
            <person name="Lin Y.-F."/>
            <person name="Huang M.-D."/>
            <person name="Li C.-Y."/>
            <person name="Huang L."/>
            <person name="Wang Z.-W."/>
            <person name="Zhao X."/>
            <person name="Zhong W.-Y."/>
            <person name="Peng D.-H."/>
            <person name="Ahmad S."/>
            <person name="Lan S."/>
            <person name="Zhang J.-S."/>
            <person name="Tsai W.-C."/>
            <person name="Van De Peer Y."/>
            <person name="Liu Z.-J."/>
        </authorList>
    </citation>
    <scope>NUCLEOTIDE SEQUENCE</scope>
    <source>
        <strain evidence="2">CP</strain>
        <tissue evidence="2">Leaves</tissue>
    </source>
</reference>
<dbReference type="AlphaFoldDB" id="A0AAV9D9N0"/>
<protein>
    <submittedName>
        <fullName evidence="2">Uncharacterized protein</fullName>
    </submittedName>
</protein>
<evidence type="ECO:0000313" key="2">
    <source>
        <dbReference type="EMBL" id="KAK1297534.1"/>
    </source>
</evidence>
<dbReference type="EMBL" id="JAUJYO010000015">
    <property type="protein sequence ID" value="KAK1297534.1"/>
    <property type="molecule type" value="Genomic_DNA"/>
</dbReference>
<keyword evidence="3" id="KW-1185">Reference proteome</keyword>